<evidence type="ECO:0000259" key="2">
    <source>
        <dbReference type="SMART" id="SM00245"/>
    </source>
</evidence>
<dbReference type="Pfam" id="PF03572">
    <property type="entry name" value="Peptidase_S41"/>
    <property type="match status" value="1"/>
</dbReference>
<dbReference type="AlphaFoldDB" id="A0A501QIJ8"/>
<sequence length="448" mass="51482">MYMRNLVLFITLTACPSFLFAQKTIISQEEKLQLLENLTHVIHAYYVYPDKAEEITDYLKKLYATAKYDSLNNPTELENELTKNIFFISKDKHIRIAYNPGLENDILKFNASGKNAEKISLADLNKERQKNFYFRKVQILPSNIGYIEFTNFAKPGKEANKTLAAVMQFISNTDALIIDLRNNYGGNGTMVNEILNYFFENRTYSGRAFNRIENKWTDSYVGSAKKKSEKLFFNKPIYILTSSATFSAAEGFAYALQYLKKAMVIGETTRGGAHLTRSFSLGNGFVGFIPYARFENAITKTDWEGKGVIPDIPATSENSLLMAQQDILKKKLLSADENEKKKISWLLNYYKSKTTVITVSSSIAKKYEGRYAEFEVKFENNELKIRDTNQPTIQYKSLKPITETLFQAGEDYQIEFLSDSNGIINAIKMYWEDGWSEEIERLENDRIK</sequence>
<dbReference type="PROSITE" id="PS51257">
    <property type="entry name" value="PROKAR_LIPOPROTEIN"/>
    <property type="match status" value="1"/>
</dbReference>
<organism evidence="3 4">
    <name type="scientific">Flavobacterium microcysteis</name>
    <dbReference type="NCBI Taxonomy" id="2596891"/>
    <lineage>
        <taxon>Bacteria</taxon>
        <taxon>Pseudomonadati</taxon>
        <taxon>Bacteroidota</taxon>
        <taxon>Flavobacteriia</taxon>
        <taxon>Flavobacteriales</taxon>
        <taxon>Flavobacteriaceae</taxon>
        <taxon>Flavobacterium</taxon>
    </lineage>
</organism>
<proteinExistence type="predicted"/>
<keyword evidence="1" id="KW-0732">Signal</keyword>
<comment type="caution">
    <text evidence="3">The sequence shown here is derived from an EMBL/GenBank/DDBJ whole genome shotgun (WGS) entry which is preliminary data.</text>
</comment>
<keyword evidence="4" id="KW-1185">Reference proteome</keyword>
<dbReference type="CDD" id="cd07563">
    <property type="entry name" value="Peptidase_S41_IRBP"/>
    <property type="match status" value="1"/>
</dbReference>
<dbReference type="InterPro" id="IPR029045">
    <property type="entry name" value="ClpP/crotonase-like_dom_sf"/>
</dbReference>
<dbReference type="GO" id="GO:0006508">
    <property type="term" value="P:proteolysis"/>
    <property type="evidence" value="ECO:0007669"/>
    <property type="project" value="InterPro"/>
</dbReference>
<evidence type="ECO:0000256" key="1">
    <source>
        <dbReference type="SAM" id="SignalP"/>
    </source>
</evidence>
<name>A0A501QIJ8_9FLAO</name>
<dbReference type="SUPFAM" id="SSF52096">
    <property type="entry name" value="ClpP/crotonase"/>
    <property type="match status" value="1"/>
</dbReference>
<feature type="chain" id="PRO_5021382662" description="Tail specific protease domain-containing protein" evidence="1">
    <location>
        <begin position="22"/>
        <end position="448"/>
    </location>
</feature>
<dbReference type="Gene3D" id="3.30.750.44">
    <property type="match status" value="1"/>
</dbReference>
<feature type="signal peptide" evidence="1">
    <location>
        <begin position="1"/>
        <end position="21"/>
    </location>
</feature>
<dbReference type="Proteomes" id="UP000319175">
    <property type="component" value="Unassembled WGS sequence"/>
</dbReference>
<dbReference type="GO" id="GO:0008236">
    <property type="term" value="F:serine-type peptidase activity"/>
    <property type="evidence" value="ECO:0007669"/>
    <property type="project" value="InterPro"/>
</dbReference>
<reference evidence="3 4" key="1">
    <citation type="submission" date="2019-06" db="EMBL/GenBank/DDBJ databases">
        <title>Flavobacterium sp. MaA-Y11 from geoumgang.</title>
        <authorList>
            <person name="Jeong S."/>
        </authorList>
    </citation>
    <scope>NUCLEOTIDE SEQUENCE [LARGE SCALE GENOMIC DNA]</scope>
    <source>
        <strain evidence="3 4">MaA-Y11</strain>
    </source>
</reference>
<dbReference type="PANTHER" id="PTHR11261">
    <property type="entry name" value="INTERPHOTORECEPTOR RETINOID-BINDING PROTEIN"/>
    <property type="match status" value="1"/>
</dbReference>
<accession>A0A501QIJ8</accession>
<protein>
    <recommendedName>
        <fullName evidence="2">Tail specific protease domain-containing protein</fullName>
    </recommendedName>
</protein>
<dbReference type="Pfam" id="PF11918">
    <property type="entry name" value="Peptidase_S41_N"/>
    <property type="match status" value="1"/>
</dbReference>
<evidence type="ECO:0000313" key="3">
    <source>
        <dbReference type="EMBL" id="TPD72264.1"/>
    </source>
</evidence>
<evidence type="ECO:0000313" key="4">
    <source>
        <dbReference type="Proteomes" id="UP000319175"/>
    </source>
</evidence>
<dbReference type="SMART" id="SM00245">
    <property type="entry name" value="TSPc"/>
    <property type="match status" value="1"/>
</dbReference>
<gene>
    <name evidence="3" type="ORF">FJA49_02580</name>
</gene>
<dbReference type="Gene3D" id="3.90.226.10">
    <property type="entry name" value="2-enoyl-CoA Hydratase, Chain A, domain 1"/>
    <property type="match status" value="1"/>
</dbReference>
<dbReference type="InterPro" id="IPR005151">
    <property type="entry name" value="Tail-specific_protease"/>
</dbReference>
<feature type="domain" description="Tail specific protease" evidence="2">
    <location>
        <begin position="114"/>
        <end position="315"/>
    </location>
</feature>
<dbReference type="PANTHER" id="PTHR11261:SF3">
    <property type="entry name" value="RETINOL-BINDING PROTEIN 3"/>
    <property type="match status" value="1"/>
</dbReference>
<dbReference type="EMBL" id="VFJE01000049">
    <property type="protein sequence ID" value="TPD72264.1"/>
    <property type="molecule type" value="Genomic_DNA"/>
</dbReference>
<reference evidence="3 4" key="2">
    <citation type="submission" date="2019-06" db="EMBL/GenBank/DDBJ databases">
        <authorList>
            <person name="Seo Y."/>
        </authorList>
    </citation>
    <scope>NUCLEOTIDE SEQUENCE [LARGE SCALE GENOMIC DNA]</scope>
    <source>
        <strain evidence="3 4">MaA-Y11</strain>
    </source>
</reference>